<name>A0A3S4WFZ8_9ACTO</name>
<dbReference type="Pfam" id="PF17802">
    <property type="entry name" value="SpaA"/>
    <property type="match status" value="1"/>
</dbReference>
<dbReference type="NCBIfam" id="TIGR01167">
    <property type="entry name" value="LPXTG_anchor"/>
    <property type="match status" value="1"/>
</dbReference>
<feature type="signal peptide" evidence="6">
    <location>
        <begin position="1"/>
        <end position="29"/>
    </location>
</feature>
<dbReference type="InterPro" id="IPR013783">
    <property type="entry name" value="Ig-like_fold"/>
</dbReference>
<dbReference type="InterPro" id="IPR008966">
    <property type="entry name" value="Adhesion_dom_sf"/>
</dbReference>
<evidence type="ECO:0000256" key="1">
    <source>
        <dbReference type="ARBA" id="ARBA00022512"/>
    </source>
</evidence>
<keyword evidence="2" id="KW-0964">Secreted</keyword>
<dbReference type="InterPro" id="IPR041033">
    <property type="entry name" value="SpaA_PFL_dom_1"/>
</dbReference>
<dbReference type="Gene3D" id="2.60.40.740">
    <property type="match status" value="1"/>
</dbReference>
<keyword evidence="3 6" id="KW-0732">Signal</keyword>
<sequence>MKTTKLGRAVALVGALTLASLGLATGAGATGFEAPDSTQEATLTIHKHEGTGTGDLGEYTGQAPTGLGTPLAGVEFTIQQVGTDVGGTCMAPDLATPAGWEAISAATVDNVCDIGSPVTVTTQADGSISQTLAHGMYKVTETNPGPNLIKETSVPFLVTLPMPVQPNTWDYSVDAYPKNTLADEPTKPTKEAADPDKFTPGALIDWTIKANVPAAALAYTDVTITDTIPAGLEFTQVKSVKVGTTELVKGADYNDGATIKLTADGLAKLNALVVGTGNAADVEVVLETKVLDTIAGQVTNEVKMDLNAKPGEPGTGTTVWGKLEVSKVDKSNNSPLKDAVFSIYEGKCADNGALVADGLTTDMNGKISQVLYVGKTEADTKDYCLKETAAPSGYILDDVGRDVTLSGTTTDVVLTFENVKVDGPDLPLTGAQGTALITGVGLVLLAAGAGTVYVARRRQR</sequence>
<evidence type="ECO:0000256" key="4">
    <source>
        <dbReference type="ARBA" id="ARBA00023088"/>
    </source>
</evidence>
<dbReference type="Proteomes" id="UP000269542">
    <property type="component" value="Chromosome"/>
</dbReference>
<dbReference type="RefSeq" id="WP_126417235.1">
    <property type="nucleotide sequence ID" value="NZ_LR134476.1"/>
</dbReference>
<keyword evidence="5" id="KW-0812">Transmembrane</keyword>
<keyword evidence="4" id="KW-0572">Peptidoglycan-anchor</keyword>
<dbReference type="InterPro" id="IPR019931">
    <property type="entry name" value="LPXTG_anchor"/>
</dbReference>
<dbReference type="PROSITE" id="PS50847">
    <property type="entry name" value="GRAM_POS_ANCHORING"/>
    <property type="match status" value="1"/>
</dbReference>
<evidence type="ECO:0000313" key="9">
    <source>
        <dbReference type="Proteomes" id="UP000269542"/>
    </source>
</evidence>
<keyword evidence="9" id="KW-1185">Reference proteome</keyword>
<proteinExistence type="predicted"/>
<evidence type="ECO:0000256" key="2">
    <source>
        <dbReference type="ARBA" id="ARBA00022525"/>
    </source>
</evidence>
<accession>A0A3S4WFZ8</accession>
<evidence type="ECO:0000256" key="5">
    <source>
        <dbReference type="SAM" id="Phobius"/>
    </source>
</evidence>
<dbReference type="KEGG" id="tbw:NCTC13354_00705"/>
<keyword evidence="5" id="KW-1133">Transmembrane helix</keyword>
<dbReference type="Pfam" id="PF16555">
    <property type="entry name" value="GramPos_pilinD1"/>
    <property type="match status" value="1"/>
</dbReference>
<keyword evidence="1" id="KW-0134">Cell wall</keyword>
<feature type="chain" id="PRO_5018747069" evidence="6">
    <location>
        <begin position="30"/>
        <end position="460"/>
    </location>
</feature>
<dbReference type="SUPFAM" id="SSF49401">
    <property type="entry name" value="Bacterial adhesins"/>
    <property type="match status" value="1"/>
</dbReference>
<keyword evidence="5" id="KW-0472">Membrane</keyword>
<evidence type="ECO:0000256" key="3">
    <source>
        <dbReference type="ARBA" id="ARBA00022729"/>
    </source>
</evidence>
<dbReference type="InterPro" id="IPR032364">
    <property type="entry name" value="GramPos_pilinD1_N"/>
</dbReference>
<dbReference type="NCBIfam" id="NF033902">
    <property type="entry name" value="iso_D2_wall_anc"/>
    <property type="match status" value="1"/>
</dbReference>
<reference evidence="8 9" key="1">
    <citation type="submission" date="2018-12" db="EMBL/GenBank/DDBJ databases">
        <authorList>
            <consortium name="Pathogen Informatics"/>
        </authorList>
    </citation>
    <scope>NUCLEOTIDE SEQUENCE [LARGE SCALE GENOMIC DNA]</scope>
    <source>
        <strain evidence="8 9">NCTC13354</strain>
    </source>
</reference>
<dbReference type="AlphaFoldDB" id="A0A3S4WFZ8"/>
<feature type="transmembrane region" description="Helical" evidence="5">
    <location>
        <begin position="435"/>
        <end position="455"/>
    </location>
</feature>
<organism evidence="8 9">
    <name type="scientific">Trueperella bialowiezensis</name>
    <dbReference type="NCBI Taxonomy" id="312285"/>
    <lineage>
        <taxon>Bacteria</taxon>
        <taxon>Bacillati</taxon>
        <taxon>Actinomycetota</taxon>
        <taxon>Actinomycetes</taxon>
        <taxon>Actinomycetales</taxon>
        <taxon>Actinomycetaceae</taxon>
        <taxon>Trueperella</taxon>
    </lineage>
</organism>
<gene>
    <name evidence="8" type="ORF">NCTC13354_00705</name>
</gene>
<dbReference type="GO" id="GO:0005975">
    <property type="term" value="P:carbohydrate metabolic process"/>
    <property type="evidence" value="ECO:0007669"/>
    <property type="project" value="UniProtKB-ARBA"/>
</dbReference>
<dbReference type="EMBL" id="LR134476">
    <property type="protein sequence ID" value="VEI13007.1"/>
    <property type="molecule type" value="Genomic_DNA"/>
</dbReference>
<dbReference type="NCBIfam" id="TIGR04226">
    <property type="entry name" value="RrgB_K2N_iso_D2"/>
    <property type="match status" value="1"/>
</dbReference>
<dbReference type="Pfam" id="PF00746">
    <property type="entry name" value="Gram_pos_anchor"/>
    <property type="match status" value="1"/>
</dbReference>
<dbReference type="OrthoDB" id="3199332at2"/>
<evidence type="ECO:0000259" key="7">
    <source>
        <dbReference type="PROSITE" id="PS50847"/>
    </source>
</evidence>
<feature type="domain" description="Gram-positive cocci surface proteins LPxTG" evidence="7">
    <location>
        <begin position="426"/>
        <end position="460"/>
    </location>
</feature>
<dbReference type="Gene3D" id="2.60.40.10">
    <property type="entry name" value="Immunoglobulins"/>
    <property type="match status" value="2"/>
</dbReference>
<protein>
    <submittedName>
        <fullName evidence="8">Fimbrial subunit type 1</fullName>
    </submittedName>
</protein>
<evidence type="ECO:0000313" key="8">
    <source>
        <dbReference type="EMBL" id="VEI13007.1"/>
    </source>
</evidence>
<evidence type="ECO:0000256" key="6">
    <source>
        <dbReference type="SAM" id="SignalP"/>
    </source>
</evidence>
<dbReference type="InterPro" id="IPR048052">
    <property type="entry name" value="FM1-like"/>
</dbReference>
<dbReference type="InterPro" id="IPR026466">
    <property type="entry name" value="Fim_isopep_form_D2_dom"/>
</dbReference>